<evidence type="ECO:0000313" key="4">
    <source>
        <dbReference type="Proteomes" id="UP000052257"/>
    </source>
</evidence>
<dbReference type="Proteomes" id="UP000052237">
    <property type="component" value="Unassembled WGS sequence"/>
</dbReference>
<organism evidence="2 3">
    <name type="scientific">Campylobacter hyointestinalis subsp. hyointestinalis</name>
    <dbReference type="NCBI Taxonomy" id="91352"/>
    <lineage>
        <taxon>Bacteria</taxon>
        <taxon>Pseudomonadati</taxon>
        <taxon>Campylobacterota</taxon>
        <taxon>Epsilonproteobacteria</taxon>
        <taxon>Campylobacterales</taxon>
        <taxon>Campylobacteraceae</taxon>
        <taxon>Campylobacter</taxon>
    </lineage>
</organism>
<proteinExistence type="predicted"/>
<dbReference type="RefSeq" id="WP_059429385.1">
    <property type="nucleotide sequence ID" value="NZ_FAUU01000001.1"/>
</dbReference>
<evidence type="ECO:0000313" key="2">
    <source>
        <dbReference type="EMBL" id="CUU79575.1"/>
    </source>
</evidence>
<dbReference type="EMBL" id="FAVB01000002">
    <property type="protein sequence ID" value="CUU79575.1"/>
    <property type="molecule type" value="Genomic_DNA"/>
</dbReference>
<keyword evidence="3" id="KW-1185">Reference proteome</keyword>
<comment type="caution">
    <text evidence="2">The sequence shown here is derived from an EMBL/GenBank/DDBJ whole genome shotgun (WGS) entry which is preliminary data.</text>
</comment>
<sequence length="66" mass="7550">MTETTTLTFKGSCKENIDGNAWYKDNELPNLDYVTYKNKGGIKLFAKEIEMGNFKACIIEHLRSSK</sequence>
<dbReference type="EMBL" id="FAUW01000001">
    <property type="protein sequence ID" value="CUU69198.1"/>
    <property type="molecule type" value="Genomic_DNA"/>
</dbReference>
<name>A0A0S4R529_CAMHY</name>
<accession>A0A9W5ALN7</accession>
<protein>
    <submittedName>
        <fullName evidence="2">Uncharacterized protein</fullName>
    </submittedName>
</protein>
<reference evidence="3 4" key="1">
    <citation type="submission" date="2015-11" db="EMBL/GenBank/DDBJ databases">
        <authorList>
            <consortium name="Pathogen Informatics"/>
        </authorList>
    </citation>
    <scope>NUCLEOTIDE SEQUENCE [LARGE SCALE GENOMIC DNA]</scope>
    <source>
        <strain evidence="2 3">006A-0059</strain>
        <strain evidence="1 4">006A-0191</strain>
    </source>
</reference>
<gene>
    <name evidence="2" type="ORF">ERS686654_01088</name>
    <name evidence="1" type="ORF">ERS739220_00134</name>
</gene>
<evidence type="ECO:0000313" key="1">
    <source>
        <dbReference type="EMBL" id="CUU69198.1"/>
    </source>
</evidence>
<accession>A0A0S4R529</accession>
<dbReference type="Proteomes" id="UP000052257">
    <property type="component" value="Unassembled WGS sequence"/>
</dbReference>
<dbReference type="AlphaFoldDB" id="A0A0S4R529"/>
<evidence type="ECO:0000313" key="3">
    <source>
        <dbReference type="Proteomes" id="UP000052237"/>
    </source>
</evidence>